<dbReference type="PROSITE" id="PS51257">
    <property type="entry name" value="PROKAR_LIPOPROTEIN"/>
    <property type="match status" value="1"/>
</dbReference>
<dbReference type="Pfam" id="PF13115">
    <property type="entry name" value="YtkA"/>
    <property type="match status" value="1"/>
</dbReference>
<feature type="domain" description="YtkA-like" evidence="1">
    <location>
        <begin position="211"/>
        <end position="262"/>
    </location>
</feature>
<reference evidence="2 3" key="1">
    <citation type="submission" date="2021-12" db="EMBL/GenBank/DDBJ databases">
        <title>Genome sequencing of bacteria with rrn-lacking chromosome and rrn-plasmid.</title>
        <authorList>
            <person name="Anda M."/>
            <person name="Iwasaki W."/>
        </authorList>
    </citation>
    <scope>NUCLEOTIDE SEQUENCE [LARGE SCALE GENOMIC DNA]</scope>
    <source>
        <strain evidence="2 3">NBRC 15940</strain>
    </source>
</reference>
<protein>
    <recommendedName>
        <fullName evidence="1">YtkA-like domain-containing protein</fullName>
    </recommendedName>
</protein>
<evidence type="ECO:0000313" key="2">
    <source>
        <dbReference type="EMBL" id="GJM60905.1"/>
    </source>
</evidence>
<sequence length="297" mass="33401">MMRNFFSIYILVAFVTVFSLFSCSNEGADPAPEDQGTMIAHYDIPDTDFQLEIYGQQAYQSGYNVMGLRVVDANKDRVEANITVNPIMYMDGGHSHGCPVDVPAVSLPAGQQAVGVFFIMPSMNGYWELNFTVEGAGVEATFTERITVIDPTDWETKYGSHFLRTTYQEESYFFSYYWMNGKPAADANTWVGIAYKAVRIMHGDHMMMTFEPVKDLEWNTISWMASMDHGAPENPMAMEMEGYAGHYEGKVNFTMTGDWQIANHVLLNGESVLTSEEVPAEGDGIDYFSGDVFYLEF</sequence>
<dbReference type="EMBL" id="BQKE01000001">
    <property type="protein sequence ID" value="GJM60905.1"/>
    <property type="molecule type" value="Genomic_DNA"/>
</dbReference>
<accession>A0AAN4VYX0</accession>
<comment type="caution">
    <text evidence="2">The sequence shown here is derived from an EMBL/GenBank/DDBJ whole genome shotgun (WGS) entry which is preliminary data.</text>
</comment>
<dbReference type="RefSeq" id="WP_338236558.1">
    <property type="nucleotide sequence ID" value="NZ_BQKE01000001.1"/>
</dbReference>
<dbReference type="Proteomes" id="UP001310022">
    <property type="component" value="Unassembled WGS sequence"/>
</dbReference>
<organism evidence="2 3">
    <name type="scientific">Persicobacter diffluens</name>
    <dbReference type="NCBI Taxonomy" id="981"/>
    <lineage>
        <taxon>Bacteria</taxon>
        <taxon>Pseudomonadati</taxon>
        <taxon>Bacteroidota</taxon>
        <taxon>Cytophagia</taxon>
        <taxon>Cytophagales</taxon>
        <taxon>Persicobacteraceae</taxon>
        <taxon>Persicobacter</taxon>
    </lineage>
</organism>
<dbReference type="InterPro" id="IPR032693">
    <property type="entry name" value="YtkA-like_dom"/>
</dbReference>
<evidence type="ECO:0000313" key="3">
    <source>
        <dbReference type="Proteomes" id="UP001310022"/>
    </source>
</evidence>
<dbReference type="AlphaFoldDB" id="A0AAN4VYX0"/>
<evidence type="ECO:0000259" key="1">
    <source>
        <dbReference type="Pfam" id="PF13115"/>
    </source>
</evidence>
<proteinExistence type="predicted"/>
<keyword evidence="3" id="KW-1185">Reference proteome</keyword>
<gene>
    <name evidence="2" type="ORF">PEDI_14570</name>
</gene>
<name>A0AAN4VYX0_9BACT</name>